<dbReference type="EMBL" id="QGKW02000717">
    <property type="protein sequence ID" value="KAF2595810.1"/>
    <property type="molecule type" value="Genomic_DNA"/>
</dbReference>
<dbReference type="AlphaFoldDB" id="A0A8S9KKQ0"/>
<proteinExistence type="predicted"/>
<organism evidence="2 3">
    <name type="scientific">Brassica cretica</name>
    <name type="common">Mustard</name>
    <dbReference type="NCBI Taxonomy" id="69181"/>
    <lineage>
        <taxon>Eukaryota</taxon>
        <taxon>Viridiplantae</taxon>
        <taxon>Streptophyta</taxon>
        <taxon>Embryophyta</taxon>
        <taxon>Tracheophyta</taxon>
        <taxon>Spermatophyta</taxon>
        <taxon>Magnoliopsida</taxon>
        <taxon>eudicotyledons</taxon>
        <taxon>Gunneridae</taxon>
        <taxon>Pentapetalae</taxon>
        <taxon>rosids</taxon>
        <taxon>malvids</taxon>
        <taxon>Brassicales</taxon>
        <taxon>Brassicaceae</taxon>
        <taxon>Brassiceae</taxon>
        <taxon>Brassica</taxon>
    </lineage>
</organism>
<sequence>MKFRGKLRAEAIVLKLRASNRRASKNVMLPKRPSHQSKTLSNHGRADYSTHGSPTITSSTTSLISDCCGLLQVNRETGDGLRDPSLSGAVAWASDSESLFMEPSGVL</sequence>
<evidence type="ECO:0000313" key="2">
    <source>
        <dbReference type="EMBL" id="KAF2595810.1"/>
    </source>
</evidence>
<evidence type="ECO:0000313" key="3">
    <source>
        <dbReference type="Proteomes" id="UP000712281"/>
    </source>
</evidence>
<feature type="region of interest" description="Disordered" evidence="1">
    <location>
        <begin position="23"/>
        <end position="60"/>
    </location>
</feature>
<gene>
    <name evidence="2" type="ORF">F2Q68_00010717</name>
</gene>
<feature type="compositionally biased region" description="Low complexity" evidence="1">
    <location>
        <begin position="49"/>
        <end position="60"/>
    </location>
</feature>
<name>A0A8S9KKQ0_BRACR</name>
<protein>
    <submittedName>
        <fullName evidence="2">Uncharacterized protein</fullName>
    </submittedName>
</protein>
<comment type="caution">
    <text evidence="2">The sequence shown here is derived from an EMBL/GenBank/DDBJ whole genome shotgun (WGS) entry which is preliminary data.</text>
</comment>
<reference evidence="2" key="1">
    <citation type="submission" date="2019-12" db="EMBL/GenBank/DDBJ databases">
        <title>Genome sequencing and annotation of Brassica cretica.</title>
        <authorList>
            <person name="Studholme D.J."/>
            <person name="Sarris P.F."/>
        </authorList>
    </citation>
    <scope>NUCLEOTIDE SEQUENCE</scope>
    <source>
        <strain evidence="2">PFS-001/15</strain>
        <tissue evidence="2">Leaf</tissue>
    </source>
</reference>
<evidence type="ECO:0000256" key="1">
    <source>
        <dbReference type="SAM" id="MobiDB-lite"/>
    </source>
</evidence>
<dbReference type="Proteomes" id="UP000712281">
    <property type="component" value="Unassembled WGS sequence"/>
</dbReference>
<accession>A0A8S9KKQ0</accession>